<evidence type="ECO:0000256" key="3">
    <source>
        <dbReference type="ARBA" id="ARBA00022729"/>
    </source>
</evidence>
<keyword evidence="2" id="KW-0540">Nuclease</keyword>
<feature type="domain" description="SbsA Ig-like" evidence="6">
    <location>
        <begin position="186"/>
        <end position="289"/>
    </location>
</feature>
<keyword evidence="4" id="KW-0378">Hydrolase</keyword>
<evidence type="ECO:0000256" key="5">
    <source>
        <dbReference type="SAM" id="SignalP"/>
    </source>
</evidence>
<proteinExistence type="inferred from homology"/>
<comment type="caution">
    <text evidence="7">The sequence shown here is derived from an EMBL/GenBank/DDBJ whole genome shotgun (WGS) entry which is preliminary data.</text>
</comment>
<dbReference type="Pfam" id="PF13205">
    <property type="entry name" value="Big_5"/>
    <property type="match status" value="2"/>
</dbReference>
<protein>
    <recommendedName>
        <fullName evidence="6">SbsA Ig-like domain-containing protein</fullName>
    </recommendedName>
</protein>
<evidence type="ECO:0000313" key="7">
    <source>
        <dbReference type="EMBL" id="PZQ12084.1"/>
    </source>
</evidence>
<gene>
    <name evidence="7" type="ORF">DI564_14080</name>
</gene>
<dbReference type="PANTHER" id="PTHR33607">
    <property type="entry name" value="ENDONUCLEASE-1"/>
    <property type="match status" value="1"/>
</dbReference>
<comment type="similarity">
    <text evidence="1">Belongs to the EndA/NucM nuclease family.</text>
</comment>
<name>A0A2W5K967_9GAMM</name>
<feature type="domain" description="SbsA Ig-like" evidence="6">
    <location>
        <begin position="293"/>
        <end position="395"/>
    </location>
</feature>
<dbReference type="GO" id="GO:0004518">
    <property type="term" value="F:nuclease activity"/>
    <property type="evidence" value="ECO:0007669"/>
    <property type="project" value="UniProtKB-KW"/>
</dbReference>
<evidence type="ECO:0000256" key="2">
    <source>
        <dbReference type="ARBA" id="ARBA00022722"/>
    </source>
</evidence>
<dbReference type="InterPro" id="IPR032812">
    <property type="entry name" value="SbsA_Ig"/>
</dbReference>
<keyword evidence="3 5" id="KW-0732">Signal</keyword>
<evidence type="ECO:0000259" key="6">
    <source>
        <dbReference type="Pfam" id="PF13205"/>
    </source>
</evidence>
<dbReference type="EMBL" id="QFPO01000014">
    <property type="protein sequence ID" value="PZQ12084.1"/>
    <property type="molecule type" value="Genomic_DNA"/>
</dbReference>
<dbReference type="SUPFAM" id="SSF54060">
    <property type="entry name" value="His-Me finger endonucleases"/>
    <property type="match status" value="1"/>
</dbReference>
<evidence type="ECO:0000256" key="1">
    <source>
        <dbReference type="ARBA" id="ARBA00006429"/>
    </source>
</evidence>
<feature type="signal peptide" evidence="5">
    <location>
        <begin position="1"/>
        <end position="21"/>
    </location>
</feature>
<evidence type="ECO:0000256" key="4">
    <source>
        <dbReference type="ARBA" id="ARBA00022801"/>
    </source>
</evidence>
<dbReference type="Pfam" id="PF04231">
    <property type="entry name" value="Endonuclease_1"/>
    <property type="match status" value="1"/>
</dbReference>
<dbReference type="InterPro" id="IPR007346">
    <property type="entry name" value="Endonuclease-I"/>
</dbReference>
<dbReference type="PANTHER" id="PTHR33607:SF2">
    <property type="entry name" value="ENDONUCLEASE-1"/>
    <property type="match status" value="1"/>
</dbReference>
<dbReference type="AlphaFoldDB" id="A0A2W5K967"/>
<organism evidence="7 8">
    <name type="scientific">Rhodanobacter denitrificans</name>
    <dbReference type="NCBI Taxonomy" id="666685"/>
    <lineage>
        <taxon>Bacteria</taxon>
        <taxon>Pseudomonadati</taxon>
        <taxon>Pseudomonadota</taxon>
        <taxon>Gammaproteobacteria</taxon>
        <taxon>Lysobacterales</taxon>
        <taxon>Rhodanobacteraceae</taxon>
        <taxon>Rhodanobacter</taxon>
    </lineage>
</organism>
<dbReference type="InterPro" id="IPR044925">
    <property type="entry name" value="His-Me_finger_sf"/>
</dbReference>
<accession>A0A2W5K967</accession>
<dbReference type="Proteomes" id="UP000249046">
    <property type="component" value="Unassembled WGS sequence"/>
</dbReference>
<feature type="chain" id="PRO_5015897245" description="SbsA Ig-like domain-containing protein" evidence="5">
    <location>
        <begin position="22"/>
        <end position="677"/>
    </location>
</feature>
<dbReference type="GO" id="GO:0016787">
    <property type="term" value="F:hydrolase activity"/>
    <property type="evidence" value="ECO:0007669"/>
    <property type="project" value="UniProtKB-KW"/>
</dbReference>
<evidence type="ECO:0000313" key="8">
    <source>
        <dbReference type="Proteomes" id="UP000249046"/>
    </source>
</evidence>
<sequence length="677" mass="71222">MTRRALLIGCLMALGPSLAWAGSPVFINELHYDNEGPDTDEAIEVAGPALTDLTGWSIVLYNGTGGTRYQTVALKGFLPDQCGGHGTLAVPALGLQNGSPDGLALVNGSTVVQFLSYEGTFTATDGPAAGLTSTEIGVSESGSATVGHSLQLTGTGSTSSDFTWQPSAPSSFDQCNPGQTFKGGVDTPPSVFSLRPADGATDVPESPTLQIQFSEAVTLEPGAVTLHCATSGSVALNLSANPNPASYAFVPVAPLVAKETCTATIAGGLVSDLDGAIDTMIGDVTSTFTIAADVAPAVIDLRPLPEAAGVPTLSRLRVGFDEAVTVADGWLTLDCTASGAHTLVVSGGPQRFAAQPVPPLSGSETCTATVHAAHVVDQDGTPTVMAADASWSFGTGLDLGTYYESADVSGGAALRASLHAIIKDHTRYPYSSGSGIDTWTILEQADEDPNDPKRILDAYRNASYMKVATNRPYNREHIWPKSYGFPDDSGTNYPYSDTHMLYLADNGYNGARGVKPYGTCTPLCQEHVTVPNNDSGGGSGVYPGNSNWTDGTIWEVWSSRKGDLARALLYMDVRYEGGLNGITNSPEPDLVLTDDASLIQGTDTNTGGTAYMGLLSVILAWNRADPPSDHERLRNEIVFGYQHNRNPFIDHPEWADCVFLDVCSVTDRLFMDGFEVP</sequence>
<reference evidence="7 8" key="1">
    <citation type="submission" date="2017-08" db="EMBL/GenBank/DDBJ databases">
        <title>Infants hospitalized years apart are colonized by the same room-sourced microbial strains.</title>
        <authorList>
            <person name="Brooks B."/>
            <person name="Olm M.R."/>
            <person name="Firek B.A."/>
            <person name="Baker R."/>
            <person name="Thomas B.C."/>
            <person name="Morowitz M.J."/>
            <person name="Banfield J.F."/>
        </authorList>
    </citation>
    <scope>NUCLEOTIDE SEQUENCE [LARGE SCALE GENOMIC DNA]</scope>
    <source>
        <strain evidence="7">S2_005_003_R2_42</strain>
    </source>
</reference>